<dbReference type="Pfam" id="PF05930">
    <property type="entry name" value="Phage_AlpA"/>
    <property type="match status" value="1"/>
</dbReference>
<dbReference type="SUPFAM" id="SSF46955">
    <property type="entry name" value="Putative DNA-binding domain"/>
    <property type="match status" value="1"/>
</dbReference>
<reference evidence="1" key="1">
    <citation type="journal article" date="2020" name="mSystems">
        <title>Genome- and Community-Level Interaction Insights into Carbon Utilization and Element Cycling Functions of Hydrothermarchaeota in Hydrothermal Sediment.</title>
        <authorList>
            <person name="Zhou Z."/>
            <person name="Liu Y."/>
            <person name="Xu W."/>
            <person name="Pan J."/>
            <person name="Luo Z.H."/>
            <person name="Li M."/>
        </authorList>
    </citation>
    <scope>NUCLEOTIDE SEQUENCE [LARGE SCALE GENOMIC DNA]</scope>
    <source>
        <strain evidence="1">SpSt-776</strain>
    </source>
</reference>
<dbReference type="InterPro" id="IPR009061">
    <property type="entry name" value="DNA-bd_dom_put_sf"/>
</dbReference>
<dbReference type="PANTHER" id="PTHR36154">
    <property type="entry name" value="DNA-BINDING TRANSCRIPTIONAL ACTIVATOR ALPA"/>
    <property type="match status" value="1"/>
</dbReference>
<evidence type="ECO:0000313" key="1">
    <source>
        <dbReference type="EMBL" id="HGB14086.1"/>
    </source>
</evidence>
<dbReference type="Gene3D" id="1.10.238.160">
    <property type="match status" value="1"/>
</dbReference>
<organism evidence="1">
    <name type="scientific">Desulfobacca acetoxidans</name>
    <dbReference type="NCBI Taxonomy" id="60893"/>
    <lineage>
        <taxon>Bacteria</taxon>
        <taxon>Pseudomonadati</taxon>
        <taxon>Thermodesulfobacteriota</taxon>
        <taxon>Desulfobaccia</taxon>
        <taxon>Desulfobaccales</taxon>
        <taxon>Desulfobaccaceae</taxon>
        <taxon>Desulfobacca</taxon>
    </lineage>
</organism>
<dbReference type="InterPro" id="IPR052931">
    <property type="entry name" value="Prophage_regulatory_activator"/>
</dbReference>
<name>A0A7C3SI69_9BACT</name>
<proteinExistence type="predicted"/>
<sequence>MNKTDPCNDRILRKRTVLALTGISNSTLWRLERQGKFPARRRISPRLVGWLQSDVLNWLNSRPQVEGNQMVEAPKK</sequence>
<dbReference type="PANTHER" id="PTHR36154:SF1">
    <property type="entry name" value="DNA-BINDING TRANSCRIPTIONAL ACTIVATOR ALPA"/>
    <property type="match status" value="1"/>
</dbReference>
<accession>A0A7C3SI69</accession>
<comment type="caution">
    <text evidence="1">The sequence shown here is derived from an EMBL/GenBank/DDBJ whole genome shotgun (WGS) entry which is preliminary data.</text>
</comment>
<protein>
    <submittedName>
        <fullName evidence="1">AlpA family phage regulatory protein</fullName>
    </submittedName>
</protein>
<dbReference type="InterPro" id="IPR010260">
    <property type="entry name" value="AlpA"/>
</dbReference>
<dbReference type="EMBL" id="DTHB01000017">
    <property type="protein sequence ID" value="HGB14086.1"/>
    <property type="molecule type" value="Genomic_DNA"/>
</dbReference>
<gene>
    <name evidence="1" type="ORF">ENV62_02445</name>
</gene>
<dbReference type="AlphaFoldDB" id="A0A7C3SI69"/>